<keyword evidence="1" id="KW-1133">Transmembrane helix</keyword>
<evidence type="ECO:0000313" key="2">
    <source>
        <dbReference type="EMBL" id="BBH87587.1"/>
    </source>
</evidence>
<feature type="transmembrane region" description="Helical" evidence="1">
    <location>
        <begin position="12"/>
        <end position="37"/>
    </location>
</feature>
<keyword evidence="1" id="KW-0472">Membrane</keyword>
<accession>A0A455SGL0</accession>
<reference evidence="2" key="1">
    <citation type="submission" date="2018-12" db="EMBL/GenBank/DDBJ databases">
        <title>Novel natural products biosynthetic potential of the class Ktedonobacteria.</title>
        <authorList>
            <person name="Zheng Y."/>
            <person name="Saitou A."/>
            <person name="Wang C.M."/>
            <person name="Toyoda A."/>
            <person name="Minakuchi Y."/>
            <person name="Sekiguchi Y."/>
            <person name="Ueda K."/>
            <person name="Takano H."/>
            <person name="Sakai Y."/>
            <person name="Yokota A."/>
            <person name="Yabe S."/>
        </authorList>
    </citation>
    <scope>NUCLEOTIDE SEQUENCE</scope>
    <source>
        <strain evidence="2">COM3</strain>
    </source>
</reference>
<gene>
    <name evidence="2" type="ORF">KTC_23380</name>
</gene>
<dbReference type="EMBL" id="AP019376">
    <property type="protein sequence ID" value="BBH87587.1"/>
    <property type="molecule type" value="Genomic_DNA"/>
</dbReference>
<proteinExistence type="predicted"/>
<dbReference type="AlphaFoldDB" id="A0A455SGL0"/>
<evidence type="ECO:0000256" key="1">
    <source>
        <dbReference type="SAM" id="Phobius"/>
    </source>
</evidence>
<organism evidence="2">
    <name type="scientific">Thermosporothrix sp. COM3</name>
    <dbReference type="NCBI Taxonomy" id="2490863"/>
    <lineage>
        <taxon>Bacteria</taxon>
        <taxon>Bacillati</taxon>
        <taxon>Chloroflexota</taxon>
        <taxon>Ktedonobacteria</taxon>
        <taxon>Ktedonobacterales</taxon>
        <taxon>Thermosporotrichaceae</taxon>
        <taxon>Thermosporothrix</taxon>
    </lineage>
</organism>
<protein>
    <submittedName>
        <fullName evidence="2">Uncharacterized protein</fullName>
    </submittedName>
</protein>
<keyword evidence="1" id="KW-0812">Transmembrane</keyword>
<feature type="transmembrane region" description="Helical" evidence="1">
    <location>
        <begin position="43"/>
        <end position="60"/>
    </location>
</feature>
<sequence length="82" mass="9306">MNGKKGKITRSGFLITLLLANCLLARRLITVIILSMFYLSLPFLIGVPLALLFIFGGLMLRERLYREVSVCFPLTEQKEAFL</sequence>
<name>A0A455SGL0_9CHLR</name>